<dbReference type="GO" id="GO:0003677">
    <property type="term" value="F:DNA binding"/>
    <property type="evidence" value="ECO:0007669"/>
    <property type="project" value="InterPro"/>
</dbReference>
<name>A0A1H7GZ41_9GAMM</name>
<dbReference type="Gene3D" id="1.10.443.10">
    <property type="entry name" value="Intergrase catalytic core"/>
    <property type="match status" value="1"/>
</dbReference>
<reference evidence="3 4" key="1">
    <citation type="submission" date="2016-10" db="EMBL/GenBank/DDBJ databases">
        <authorList>
            <person name="de Groot N.N."/>
        </authorList>
    </citation>
    <scope>NUCLEOTIDE SEQUENCE [LARGE SCALE GENOMIC DNA]</scope>
    <source>
        <strain evidence="3 4">JCM 19513</strain>
    </source>
</reference>
<keyword evidence="1" id="KW-0233">DNA recombination</keyword>
<sequence length="85" mass="9484">MPITLPTIRDSIKLPKGQATHVLRHSFASHFMQNDGKVLTLQKILGHSSLAMTMRYAHLAPEHLADALKYGPLSDKHSTRPTPPY</sequence>
<organism evidence="3 4">
    <name type="scientific">Atopomonas hussainii</name>
    <dbReference type="NCBI Taxonomy" id="1429083"/>
    <lineage>
        <taxon>Bacteria</taxon>
        <taxon>Pseudomonadati</taxon>
        <taxon>Pseudomonadota</taxon>
        <taxon>Gammaproteobacteria</taxon>
        <taxon>Pseudomonadales</taxon>
        <taxon>Pseudomonadaceae</taxon>
        <taxon>Atopomonas</taxon>
    </lineage>
</organism>
<proteinExistence type="predicted"/>
<gene>
    <name evidence="3" type="ORF">SAMN05216214_102196</name>
</gene>
<accession>A0A1H7GZ41</accession>
<protein>
    <submittedName>
        <fullName evidence="3">Phage integrase family protein</fullName>
    </submittedName>
</protein>
<dbReference type="Pfam" id="PF00589">
    <property type="entry name" value="Phage_integrase"/>
    <property type="match status" value="1"/>
</dbReference>
<dbReference type="AlphaFoldDB" id="A0A1H7GZ41"/>
<evidence type="ECO:0000259" key="2">
    <source>
        <dbReference type="PROSITE" id="PS51898"/>
    </source>
</evidence>
<feature type="domain" description="Tyr recombinase" evidence="2">
    <location>
        <begin position="1"/>
        <end position="69"/>
    </location>
</feature>
<dbReference type="EMBL" id="FOAS01000002">
    <property type="protein sequence ID" value="SEK41910.1"/>
    <property type="molecule type" value="Genomic_DNA"/>
</dbReference>
<keyword evidence="4" id="KW-1185">Reference proteome</keyword>
<evidence type="ECO:0000256" key="1">
    <source>
        <dbReference type="ARBA" id="ARBA00023172"/>
    </source>
</evidence>
<evidence type="ECO:0000313" key="3">
    <source>
        <dbReference type="EMBL" id="SEK41910.1"/>
    </source>
</evidence>
<dbReference type="GO" id="GO:0006310">
    <property type="term" value="P:DNA recombination"/>
    <property type="evidence" value="ECO:0007669"/>
    <property type="project" value="UniProtKB-KW"/>
</dbReference>
<dbReference type="SUPFAM" id="SSF56349">
    <property type="entry name" value="DNA breaking-rejoining enzymes"/>
    <property type="match status" value="1"/>
</dbReference>
<dbReference type="InterPro" id="IPR013762">
    <property type="entry name" value="Integrase-like_cat_sf"/>
</dbReference>
<dbReference type="InterPro" id="IPR011010">
    <property type="entry name" value="DNA_brk_join_enz"/>
</dbReference>
<dbReference type="Proteomes" id="UP000185766">
    <property type="component" value="Unassembled WGS sequence"/>
</dbReference>
<evidence type="ECO:0000313" key="4">
    <source>
        <dbReference type="Proteomes" id="UP000185766"/>
    </source>
</evidence>
<dbReference type="InterPro" id="IPR002104">
    <property type="entry name" value="Integrase_catalytic"/>
</dbReference>
<dbReference type="PROSITE" id="PS51898">
    <property type="entry name" value="TYR_RECOMBINASE"/>
    <property type="match status" value="1"/>
</dbReference>
<dbReference type="GO" id="GO:0015074">
    <property type="term" value="P:DNA integration"/>
    <property type="evidence" value="ECO:0007669"/>
    <property type="project" value="InterPro"/>
</dbReference>